<proteinExistence type="predicted"/>
<dbReference type="AlphaFoldDB" id="A0A813J876"/>
<dbReference type="GO" id="GO:0004812">
    <property type="term" value="F:aminoacyl-tRNA ligase activity"/>
    <property type="evidence" value="ECO:0007669"/>
    <property type="project" value="InterPro"/>
</dbReference>
<dbReference type="GO" id="GO:0005524">
    <property type="term" value="F:ATP binding"/>
    <property type="evidence" value="ECO:0007669"/>
    <property type="project" value="InterPro"/>
</dbReference>
<evidence type="ECO:0000313" key="1">
    <source>
        <dbReference type="EMBL" id="CAE8672723.1"/>
    </source>
</evidence>
<dbReference type="Gene3D" id="1.20.120.1910">
    <property type="entry name" value="Cysteine-tRNA ligase, C-terminal anti-codon recognition domain"/>
    <property type="match status" value="1"/>
</dbReference>
<evidence type="ECO:0000313" key="2">
    <source>
        <dbReference type="Proteomes" id="UP000626109"/>
    </source>
</evidence>
<dbReference type="SUPFAM" id="SSF51197">
    <property type="entry name" value="Clavaminate synthase-like"/>
    <property type="match status" value="1"/>
</dbReference>
<accession>A0A813J876</accession>
<sequence>MEEEEEEVIDQEAELLQSLLEERAAARGVKDFVTADLIHEQIRSMGYNILPGSAIGSPGVAHKTCPDRAPGPEFSTLPATLRTEVMHAYDVELYPFEALISELVDLQAQPLHKLHHLEEVKEWQHTMQLNDARAYAVRRNMIDGRLKQLGGFRGNSALNECYLRFLRDVVMPLVGDDAGIFYQVDPCFRCHLPGTGFNLVKKHCDADYFHSPNEINFWVPCTSCFDTNTLFVESVPKKGDFHPWVLVPGQMMQFWGNQCVHYTLPNETDHTRVSFDFRVIPRSHYLERYPMSHRSDDLPRFAPGAYFATMDSSS</sequence>
<dbReference type="GO" id="GO:0006418">
    <property type="term" value="P:tRNA aminoacylation for protein translation"/>
    <property type="evidence" value="ECO:0007669"/>
    <property type="project" value="InterPro"/>
</dbReference>
<protein>
    <submittedName>
        <fullName evidence="1">Uncharacterized protein</fullName>
    </submittedName>
</protein>
<organism evidence="1 2">
    <name type="scientific">Polarella glacialis</name>
    <name type="common">Dinoflagellate</name>
    <dbReference type="NCBI Taxonomy" id="89957"/>
    <lineage>
        <taxon>Eukaryota</taxon>
        <taxon>Sar</taxon>
        <taxon>Alveolata</taxon>
        <taxon>Dinophyceae</taxon>
        <taxon>Suessiales</taxon>
        <taxon>Suessiaceae</taxon>
        <taxon>Polarella</taxon>
    </lineage>
</organism>
<reference evidence="1" key="1">
    <citation type="submission" date="2021-02" db="EMBL/GenBank/DDBJ databases">
        <authorList>
            <person name="Dougan E. K."/>
            <person name="Rhodes N."/>
            <person name="Thang M."/>
            <person name="Chan C."/>
        </authorList>
    </citation>
    <scope>NUCLEOTIDE SEQUENCE</scope>
</reference>
<dbReference type="InterPro" id="IPR009080">
    <property type="entry name" value="tRNAsynth_Ia_anticodon-bd"/>
</dbReference>
<comment type="caution">
    <text evidence="1">The sequence shown here is derived from an EMBL/GenBank/DDBJ whole genome shotgun (WGS) entry which is preliminary data.</text>
</comment>
<dbReference type="SUPFAM" id="SSF47323">
    <property type="entry name" value="Anticodon-binding domain of a subclass of class I aminoacyl-tRNA synthetases"/>
    <property type="match status" value="1"/>
</dbReference>
<dbReference type="EMBL" id="CAJNNW010024483">
    <property type="protein sequence ID" value="CAE8672723.1"/>
    <property type="molecule type" value="Genomic_DNA"/>
</dbReference>
<gene>
    <name evidence="1" type="ORF">PGLA2088_LOCUS18200</name>
</gene>
<name>A0A813J876_POLGL</name>
<dbReference type="Proteomes" id="UP000626109">
    <property type="component" value="Unassembled WGS sequence"/>
</dbReference>
<dbReference type="Gene3D" id="2.60.120.620">
    <property type="entry name" value="q2cbj1_9rhob like domain"/>
    <property type="match status" value="1"/>
</dbReference>